<proteinExistence type="predicted"/>
<gene>
    <name evidence="1" type="ORF">PFMALIP_06280</name>
</gene>
<organism evidence="1 2">
    <name type="scientific">Plasmodium falciparum MaliPS096_E11</name>
    <dbReference type="NCBI Taxonomy" id="1036727"/>
    <lineage>
        <taxon>Eukaryota</taxon>
        <taxon>Sar</taxon>
        <taxon>Alveolata</taxon>
        <taxon>Apicomplexa</taxon>
        <taxon>Aconoidasida</taxon>
        <taxon>Haemosporida</taxon>
        <taxon>Plasmodiidae</taxon>
        <taxon>Plasmodium</taxon>
        <taxon>Plasmodium (Laverania)</taxon>
    </lineage>
</organism>
<dbReference type="AlphaFoldDB" id="A0A024WG55"/>
<dbReference type="EMBL" id="KI925997">
    <property type="protein sequence ID" value="ETW45660.1"/>
    <property type="molecule type" value="Genomic_DNA"/>
</dbReference>
<reference evidence="1 2" key="1">
    <citation type="submission" date="2013-02" db="EMBL/GenBank/DDBJ databases">
        <title>The Genome Annotation of Plasmodium falciparum MaliPS096_E11.</title>
        <authorList>
            <consortium name="The Broad Institute Genome Sequencing Platform"/>
            <consortium name="The Broad Institute Genome Sequencing Center for Infectious Disease"/>
            <person name="Neafsey D."/>
            <person name="Hoffman S."/>
            <person name="Volkman S."/>
            <person name="Rosenthal P."/>
            <person name="Walker B."/>
            <person name="Young S.K."/>
            <person name="Zeng Q."/>
            <person name="Gargeya S."/>
            <person name="Fitzgerald M."/>
            <person name="Haas B."/>
            <person name="Abouelleil A."/>
            <person name="Allen A.W."/>
            <person name="Alvarado L."/>
            <person name="Arachchi H.M."/>
            <person name="Berlin A.M."/>
            <person name="Chapman S.B."/>
            <person name="Gainer-Dewar J."/>
            <person name="Goldberg J."/>
            <person name="Griggs A."/>
            <person name="Gujja S."/>
            <person name="Hansen M."/>
            <person name="Howarth C."/>
            <person name="Imamovic A."/>
            <person name="Ireland A."/>
            <person name="Larimer J."/>
            <person name="McCowan C."/>
            <person name="Murphy C."/>
            <person name="Pearson M."/>
            <person name="Poon T.W."/>
            <person name="Priest M."/>
            <person name="Roberts A."/>
            <person name="Saif S."/>
            <person name="Shea T."/>
            <person name="Sisk P."/>
            <person name="Sykes S."/>
            <person name="Wortman J."/>
            <person name="Nusbaum C."/>
            <person name="Birren B."/>
        </authorList>
    </citation>
    <scope>NUCLEOTIDE SEQUENCE [LARGE SCALE GENOMIC DNA]</scope>
    <source>
        <strain evidence="1 2">MaliPS096_E11</strain>
    </source>
</reference>
<protein>
    <submittedName>
        <fullName evidence="1">Uncharacterized protein</fullName>
    </submittedName>
</protein>
<accession>A0A024WG55</accession>
<evidence type="ECO:0000313" key="2">
    <source>
        <dbReference type="Proteomes" id="UP000030699"/>
    </source>
</evidence>
<reference evidence="1 2" key="2">
    <citation type="submission" date="2013-02" db="EMBL/GenBank/DDBJ databases">
        <title>The Genome Sequence of Plasmodium falciparum MaliPS096_E11.</title>
        <authorList>
            <consortium name="The Broad Institute Genome Sequencing Platform"/>
            <consortium name="The Broad Institute Genome Sequencing Center for Infectious Disease"/>
            <person name="Neafsey D."/>
            <person name="Cheeseman I."/>
            <person name="Volkman S."/>
            <person name="Adams J."/>
            <person name="Walker B."/>
            <person name="Young S.K."/>
            <person name="Zeng Q."/>
            <person name="Gargeya S."/>
            <person name="Fitzgerald M."/>
            <person name="Haas B."/>
            <person name="Abouelleil A."/>
            <person name="Alvarado L."/>
            <person name="Arachchi H.M."/>
            <person name="Berlin A.M."/>
            <person name="Chapman S.B."/>
            <person name="Dewar J."/>
            <person name="Goldberg J."/>
            <person name="Griggs A."/>
            <person name="Gujja S."/>
            <person name="Hansen M."/>
            <person name="Howarth C."/>
            <person name="Imamovic A."/>
            <person name="Larimer J."/>
            <person name="McCowan C."/>
            <person name="Murphy C."/>
            <person name="Neiman D."/>
            <person name="Pearson M."/>
            <person name="Priest M."/>
            <person name="Roberts A."/>
            <person name="Saif S."/>
            <person name="Shea T."/>
            <person name="Sisk P."/>
            <person name="Sykes S."/>
            <person name="Wortman J."/>
            <person name="Nusbaum C."/>
            <person name="Birren B."/>
        </authorList>
    </citation>
    <scope>NUCLEOTIDE SEQUENCE [LARGE SCALE GENOMIC DNA]</scope>
    <source>
        <strain evidence="1 2">MaliPS096_E11</strain>
    </source>
</reference>
<dbReference type="Proteomes" id="UP000030699">
    <property type="component" value="Unassembled WGS sequence"/>
</dbReference>
<feature type="non-terminal residue" evidence="1">
    <location>
        <position position="1"/>
    </location>
</feature>
<evidence type="ECO:0000313" key="1">
    <source>
        <dbReference type="EMBL" id="ETW45660.1"/>
    </source>
</evidence>
<name>A0A024WG55_PLAFA</name>
<sequence>KITLCKRINGYEIIINRCINTRLHFWNGNKSVTFNLNIKQKKFSYDIQ</sequence>